<proteinExistence type="predicted"/>
<protein>
    <submittedName>
        <fullName evidence="2">Uncharacterized protein</fullName>
    </submittedName>
</protein>
<accession>K0RJF5</accession>
<feature type="compositionally biased region" description="Acidic residues" evidence="1">
    <location>
        <begin position="1"/>
        <end position="20"/>
    </location>
</feature>
<evidence type="ECO:0000313" key="3">
    <source>
        <dbReference type="Proteomes" id="UP000266841"/>
    </source>
</evidence>
<evidence type="ECO:0000313" key="2">
    <source>
        <dbReference type="EMBL" id="EJK53823.1"/>
    </source>
</evidence>
<comment type="caution">
    <text evidence="2">The sequence shown here is derived from an EMBL/GenBank/DDBJ whole genome shotgun (WGS) entry which is preliminary data.</text>
</comment>
<dbReference type="AlphaFoldDB" id="K0RJF5"/>
<gene>
    <name evidence="2" type="ORF">THAOC_26660</name>
</gene>
<reference evidence="2 3" key="1">
    <citation type="journal article" date="2012" name="Genome Biol.">
        <title>Genome and low-iron response of an oceanic diatom adapted to chronic iron limitation.</title>
        <authorList>
            <person name="Lommer M."/>
            <person name="Specht M."/>
            <person name="Roy A.S."/>
            <person name="Kraemer L."/>
            <person name="Andreson R."/>
            <person name="Gutowska M.A."/>
            <person name="Wolf J."/>
            <person name="Bergner S.V."/>
            <person name="Schilhabel M.B."/>
            <person name="Klostermeier U.C."/>
            <person name="Beiko R.G."/>
            <person name="Rosenstiel P."/>
            <person name="Hippler M."/>
            <person name="Laroche J."/>
        </authorList>
    </citation>
    <scope>NUCLEOTIDE SEQUENCE [LARGE SCALE GENOMIC DNA]</scope>
    <source>
        <strain evidence="2 3">CCMP1005</strain>
    </source>
</reference>
<organism evidence="2 3">
    <name type="scientific">Thalassiosira oceanica</name>
    <name type="common">Marine diatom</name>
    <dbReference type="NCBI Taxonomy" id="159749"/>
    <lineage>
        <taxon>Eukaryota</taxon>
        <taxon>Sar</taxon>
        <taxon>Stramenopiles</taxon>
        <taxon>Ochrophyta</taxon>
        <taxon>Bacillariophyta</taxon>
        <taxon>Coscinodiscophyceae</taxon>
        <taxon>Thalassiosirophycidae</taxon>
        <taxon>Thalassiosirales</taxon>
        <taxon>Thalassiosiraceae</taxon>
        <taxon>Thalassiosira</taxon>
    </lineage>
</organism>
<feature type="non-terminal residue" evidence="2">
    <location>
        <position position="82"/>
    </location>
</feature>
<name>K0RJF5_THAOC</name>
<feature type="region of interest" description="Disordered" evidence="1">
    <location>
        <begin position="1"/>
        <end position="25"/>
    </location>
</feature>
<evidence type="ECO:0000256" key="1">
    <source>
        <dbReference type="SAM" id="MobiDB-lite"/>
    </source>
</evidence>
<sequence length="82" mass="9082">MATGDEAGDDSDDDQDDTYEVQDTNNETAKSLYQVLQLIAFHELKESSIVIELAVWKLKIDEPASVAREDCRVAIPDPAKSL</sequence>
<keyword evidence="3" id="KW-1185">Reference proteome</keyword>
<dbReference type="EMBL" id="AGNL01036944">
    <property type="protein sequence ID" value="EJK53823.1"/>
    <property type="molecule type" value="Genomic_DNA"/>
</dbReference>
<dbReference type="Proteomes" id="UP000266841">
    <property type="component" value="Unassembled WGS sequence"/>
</dbReference>